<dbReference type="Gene3D" id="3.30.360.10">
    <property type="entry name" value="Dihydrodipicolinate Reductase, domain 2"/>
    <property type="match status" value="1"/>
</dbReference>
<organism evidence="3 4">
    <name type="scientific">Candidatus Fervidibacter sacchari</name>
    <dbReference type="NCBI Taxonomy" id="1448929"/>
    <lineage>
        <taxon>Bacteria</taxon>
        <taxon>Candidatus Fervidibacterota</taxon>
        <taxon>Candidatus Fervidibacter</taxon>
    </lineage>
</organism>
<keyword evidence="4" id="KW-1185">Reference proteome</keyword>
<dbReference type="PANTHER" id="PTHR43249">
    <property type="entry name" value="UDP-N-ACETYL-2-AMINO-2-DEOXY-D-GLUCURONATE OXIDASE"/>
    <property type="match status" value="1"/>
</dbReference>
<sequence length="330" mass="36051">MSSVRVGFIGCGGIANLHMNNLSRIEGVELVAFCDVDEGRAKAAAERFKGNAYTDHRQMFEREQLDAVYICIPPHAHTDQEILAAQAGVAIFVEKPVARTLDKALEILEAIKKSGVINSVGYHFRYFDGTDLAKERLAGKTIGMVMGYWMGGLPGVYWWRRIEMSGGQIVEQTTHIFDLARYLVGDIVRVSAATALRVLHDVPDLNVPDVGVVNVWFANGAIGCIANTCMLRMGYTTGVHVITPDLIAEVSGSGVKFIEPNRTEEIRHQRNGHFYESVVFVEAVKTKNQSLVRSDYADAVKTLAATLAALESADRNGEPVEVPNLSAEGG</sequence>
<dbReference type="PANTHER" id="PTHR43249:SF1">
    <property type="entry name" value="D-GLUCOSIDE 3-DEHYDROGENASE"/>
    <property type="match status" value="1"/>
</dbReference>
<evidence type="ECO:0000313" key="4">
    <source>
        <dbReference type="Proteomes" id="UP001204798"/>
    </source>
</evidence>
<feature type="domain" description="Gfo/Idh/MocA-like oxidoreductase N-terminal" evidence="1">
    <location>
        <begin position="4"/>
        <end position="122"/>
    </location>
</feature>
<feature type="domain" description="GFO/IDH/MocA-like oxidoreductase" evidence="2">
    <location>
        <begin position="154"/>
        <end position="241"/>
    </location>
</feature>
<accession>A0ABT2EQB0</accession>
<dbReference type="InterPro" id="IPR036291">
    <property type="entry name" value="NAD(P)-bd_dom_sf"/>
</dbReference>
<evidence type="ECO:0000259" key="1">
    <source>
        <dbReference type="Pfam" id="PF01408"/>
    </source>
</evidence>
<dbReference type="RefSeq" id="WP_259095252.1">
    <property type="nucleotide sequence ID" value="NZ_CP130454.1"/>
</dbReference>
<dbReference type="Pfam" id="PF22725">
    <property type="entry name" value="GFO_IDH_MocA_C3"/>
    <property type="match status" value="1"/>
</dbReference>
<evidence type="ECO:0000259" key="2">
    <source>
        <dbReference type="Pfam" id="PF22725"/>
    </source>
</evidence>
<dbReference type="SUPFAM" id="SSF55347">
    <property type="entry name" value="Glyceraldehyde-3-phosphate dehydrogenase-like, C-terminal domain"/>
    <property type="match status" value="1"/>
</dbReference>
<comment type="caution">
    <text evidence="3">The sequence shown here is derived from an EMBL/GenBank/DDBJ whole genome shotgun (WGS) entry which is preliminary data.</text>
</comment>
<dbReference type="EMBL" id="JANUCP010000002">
    <property type="protein sequence ID" value="MCS3919108.1"/>
    <property type="molecule type" value="Genomic_DNA"/>
</dbReference>
<gene>
    <name evidence="3" type="ORF">M2350_001508</name>
</gene>
<dbReference type="InterPro" id="IPR052515">
    <property type="entry name" value="Gfo/Idh/MocA_Oxidoreductase"/>
</dbReference>
<dbReference type="Proteomes" id="UP001204798">
    <property type="component" value="Unassembled WGS sequence"/>
</dbReference>
<evidence type="ECO:0000313" key="3">
    <source>
        <dbReference type="EMBL" id="MCS3919108.1"/>
    </source>
</evidence>
<dbReference type="InterPro" id="IPR000683">
    <property type="entry name" value="Gfo/Idh/MocA-like_OxRdtase_N"/>
</dbReference>
<proteinExistence type="predicted"/>
<dbReference type="SUPFAM" id="SSF51735">
    <property type="entry name" value="NAD(P)-binding Rossmann-fold domains"/>
    <property type="match status" value="1"/>
</dbReference>
<dbReference type="Gene3D" id="3.40.50.720">
    <property type="entry name" value="NAD(P)-binding Rossmann-like Domain"/>
    <property type="match status" value="1"/>
</dbReference>
<dbReference type="Pfam" id="PF01408">
    <property type="entry name" value="GFO_IDH_MocA"/>
    <property type="match status" value="1"/>
</dbReference>
<dbReference type="InterPro" id="IPR055170">
    <property type="entry name" value="GFO_IDH_MocA-like_dom"/>
</dbReference>
<reference evidence="3 4" key="1">
    <citation type="submission" date="2022-08" db="EMBL/GenBank/DDBJ databases">
        <title>Bacterial and archaeal communities from various locations to study Microbial Dark Matter (Phase II).</title>
        <authorList>
            <person name="Stepanauskas R."/>
        </authorList>
    </citation>
    <scope>NUCLEOTIDE SEQUENCE [LARGE SCALE GENOMIC DNA]</scope>
    <source>
        <strain evidence="3 4">PD1</strain>
    </source>
</reference>
<name>A0ABT2EQB0_9BACT</name>
<protein>
    <submittedName>
        <fullName evidence="3">Dehydrogenase</fullName>
    </submittedName>
</protein>